<gene>
    <name evidence="8" type="ORF">D9619_008322</name>
</gene>
<feature type="domain" description="Helicase C-terminal" evidence="7">
    <location>
        <begin position="22"/>
        <end position="190"/>
    </location>
</feature>
<comment type="caution">
    <text evidence="8">The sequence shown here is derived from an EMBL/GenBank/DDBJ whole genome shotgun (WGS) entry which is preliminary data.</text>
</comment>
<organism evidence="8 9">
    <name type="scientific">Psilocybe cf. subviscida</name>
    <dbReference type="NCBI Taxonomy" id="2480587"/>
    <lineage>
        <taxon>Eukaryota</taxon>
        <taxon>Fungi</taxon>
        <taxon>Dikarya</taxon>
        <taxon>Basidiomycota</taxon>
        <taxon>Agaricomycotina</taxon>
        <taxon>Agaricomycetes</taxon>
        <taxon>Agaricomycetidae</taxon>
        <taxon>Agaricales</taxon>
        <taxon>Agaricineae</taxon>
        <taxon>Strophariaceae</taxon>
        <taxon>Psilocybe</taxon>
    </lineage>
</organism>
<dbReference type="OrthoDB" id="10261556at2759"/>
<dbReference type="GO" id="GO:0009378">
    <property type="term" value="F:four-way junction helicase activity"/>
    <property type="evidence" value="ECO:0007669"/>
    <property type="project" value="TreeGrafter"/>
</dbReference>
<reference evidence="8 9" key="1">
    <citation type="journal article" date="2020" name="ISME J.">
        <title>Uncovering the hidden diversity of litter-decomposition mechanisms in mushroom-forming fungi.</title>
        <authorList>
            <person name="Floudas D."/>
            <person name="Bentzer J."/>
            <person name="Ahren D."/>
            <person name="Johansson T."/>
            <person name="Persson P."/>
            <person name="Tunlid A."/>
        </authorList>
    </citation>
    <scope>NUCLEOTIDE SEQUENCE [LARGE SCALE GENOMIC DNA]</scope>
    <source>
        <strain evidence="8 9">CBS 101986</strain>
    </source>
</reference>
<evidence type="ECO:0000256" key="5">
    <source>
        <dbReference type="ARBA" id="ARBA00034808"/>
    </source>
</evidence>
<dbReference type="EC" id="5.6.2.4" evidence="5"/>
<sequence>MRSNNSPEIALTIHAMEYAIHTYQDLDFMVPEKYSPPLEGRLQPFFIFCNTTKECEGAIKRLRLRLPQPLRHKIKWFHSTLTPMERDKILLQLIEGKIWGICCTDAFGMGMDLSGIRIVVQWKPPTDLCTLWQRFGRAARGQSQTAVAILIVQKGDTLADRERKAAAAEKRAATRDARNNNRPEPEKKRKKGTGTARARKRKALGSSRKF</sequence>
<dbReference type="InterPro" id="IPR027417">
    <property type="entry name" value="P-loop_NTPase"/>
</dbReference>
<dbReference type="AlphaFoldDB" id="A0A8H5F0L5"/>
<dbReference type="Gene3D" id="3.40.50.300">
    <property type="entry name" value="P-loop containing nucleotide triphosphate hydrolases"/>
    <property type="match status" value="1"/>
</dbReference>
<feature type="compositionally biased region" description="Basic residues" evidence="6">
    <location>
        <begin position="188"/>
        <end position="210"/>
    </location>
</feature>
<dbReference type="GO" id="GO:0000724">
    <property type="term" value="P:double-strand break repair via homologous recombination"/>
    <property type="evidence" value="ECO:0007669"/>
    <property type="project" value="TreeGrafter"/>
</dbReference>
<keyword evidence="9" id="KW-1185">Reference proteome</keyword>
<accession>A0A8H5F0L5</accession>
<dbReference type="PANTHER" id="PTHR13710:SF105">
    <property type="entry name" value="ATP-DEPENDENT DNA HELICASE Q1"/>
    <property type="match status" value="1"/>
</dbReference>
<dbReference type="SMART" id="SM00490">
    <property type="entry name" value="HELICc"/>
    <property type="match status" value="1"/>
</dbReference>
<dbReference type="GO" id="GO:0043138">
    <property type="term" value="F:3'-5' DNA helicase activity"/>
    <property type="evidence" value="ECO:0007669"/>
    <property type="project" value="UniProtKB-EC"/>
</dbReference>
<comment type="similarity">
    <text evidence="1">Belongs to the helicase family. RecQ subfamily.</text>
</comment>
<dbReference type="InterPro" id="IPR001650">
    <property type="entry name" value="Helicase_C-like"/>
</dbReference>
<dbReference type="SUPFAM" id="SSF52540">
    <property type="entry name" value="P-loop containing nucleoside triphosphate hydrolases"/>
    <property type="match status" value="1"/>
</dbReference>
<evidence type="ECO:0000313" key="8">
    <source>
        <dbReference type="EMBL" id="KAF5319256.1"/>
    </source>
</evidence>
<name>A0A8H5F0L5_9AGAR</name>
<dbReference type="PROSITE" id="PS51194">
    <property type="entry name" value="HELICASE_CTER"/>
    <property type="match status" value="1"/>
</dbReference>
<protein>
    <recommendedName>
        <fullName evidence="5">DNA 3'-5' helicase</fullName>
        <ecNumber evidence="5">5.6.2.4</ecNumber>
    </recommendedName>
</protein>
<proteinExistence type="inferred from homology"/>
<dbReference type="GO" id="GO:0003677">
    <property type="term" value="F:DNA binding"/>
    <property type="evidence" value="ECO:0007669"/>
    <property type="project" value="UniProtKB-KW"/>
</dbReference>
<dbReference type="Proteomes" id="UP000567179">
    <property type="component" value="Unassembled WGS sequence"/>
</dbReference>
<evidence type="ECO:0000256" key="1">
    <source>
        <dbReference type="ARBA" id="ARBA00005446"/>
    </source>
</evidence>
<evidence type="ECO:0000256" key="4">
    <source>
        <dbReference type="ARBA" id="ARBA00034617"/>
    </source>
</evidence>
<keyword evidence="3" id="KW-0413">Isomerase</keyword>
<feature type="region of interest" description="Disordered" evidence="6">
    <location>
        <begin position="162"/>
        <end position="210"/>
    </location>
</feature>
<evidence type="ECO:0000256" key="3">
    <source>
        <dbReference type="ARBA" id="ARBA00023235"/>
    </source>
</evidence>
<dbReference type="GO" id="GO:0005737">
    <property type="term" value="C:cytoplasm"/>
    <property type="evidence" value="ECO:0007669"/>
    <property type="project" value="TreeGrafter"/>
</dbReference>
<keyword evidence="2" id="KW-0238">DNA-binding</keyword>
<dbReference type="EMBL" id="JAACJJ010000029">
    <property type="protein sequence ID" value="KAF5319256.1"/>
    <property type="molecule type" value="Genomic_DNA"/>
</dbReference>
<dbReference type="GO" id="GO:0005694">
    <property type="term" value="C:chromosome"/>
    <property type="evidence" value="ECO:0007669"/>
    <property type="project" value="TreeGrafter"/>
</dbReference>
<evidence type="ECO:0000256" key="2">
    <source>
        <dbReference type="ARBA" id="ARBA00023125"/>
    </source>
</evidence>
<dbReference type="PANTHER" id="PTHR13710">
    <property type="entry name" value="DNA HELICASE RECQ FAMILY MEMBER"/>
    <property type="match status" value="1"/>
</dbReference>
<evidence type="ECO:0000256" key="6">
    <source>
        <dbReference type="SAM" id="MobiDB-lite"/>
    </source>
</evidence>
<comment type="catalytic activity">
    <reaction evidence="4">
        <text>Couples ATP hydrolysis with the unwinding of duplex DNA by translocating in the 3'-5' direction.</text>
        <dbReference type="EC" id="5.6.2.4"/>
    </reaction>
</comment>
<evidence type="ECO:0000313" key="9">
    <source>
        <dbReference type="Proteomes" id="UP000567179"/>
    </source>
</evidence>
<feature type="compositionally biased region" description="Basic and acidic residues" evidence="6">
    <location>
        <begin position="162"/>
        <end position="187"/>
    </location>
</feature>
<dbReference type="Pfam" id="PF00271">
    <property type="entry name" value="Helicase_C"/>
    <property type="match status" value="1"/>
</dbReference>
<evidence type="ECO:0000259" key="7">
    <source>
        <dbReference type="PROSITE" id="PS51194"/>
    </source>
</evidence>